<feature type="signal peptide" evidence="1">
    <location>
        <begin position="1"/>
        <end position="22"/>
    </location>
</feature>
<comment type="caution">
    <text evidence="2">The sequence shown here is derived from an EMBL/GenBank/DDBJ whole genome shotgun (WGS) entry which is preliminary data.</text>
</comment>
<accession>A0A9P1N869</accession>
<protein>
    <submittedName>
        <fullName evidence="2">Uncharacterized protein</fullName>
    </submittedName>
</protein>
<gene>
    <name evidence="2" type="ORF">CAMP_LOCUS13999</name>
</gene>
<evidence type="ECO:0000313" key="3">
    <source>
        <dbReference type="Proteomes" id="UP001152747"/>
    </source>
</evidence>
<keyword evidence="1" id="KW-0732">Signal</keyword>
<evidence type="ECO:0000256" key="1">
    <source>
        <dbReference type="SAM" id="SignalP"/>
    </source>
</evidence>
<keyword evidence="3" id="KW-1185">Reference proteome</keyword>
<dbReference type="Proteomes" id="UP001152747">
    <property type="component" value="Unassembled WGS sequence"/>
</dbReference>
<feature type="chain" id="PRO_5040393836" evidence="1">
    <location>
        <begin position="23"/>
        <end position="79"/>
    </location>
</feature>
<dbReference type="AlphaFoldDB" id="A0A9P1N869"/>
<proteinExistence type="predicted"/>
<organism evidence="2 3">
    <name type="scientific">Caenorhabditis angaria</name>
    <dbReference type="NCBI Taxonomy" id="860376"/>
    <lineage>
        <taxon>Eukaryota</taxon>
        <taxon>Metazoa</taxon>
        <taxon>Ecdysozoa</taxon>
        <taxon>Nematoda</taxon>
        <taxon>Chromadorea</taxon>
        <taxon>Rhabditida</taxon>
        <taxon>Rhabditina</taxon>
        <taxon>Rhabditomorpha</taxon>
        <taxon>Rhabditoidea</taxon>
        <taxon>Rhabditidae</taxon>
        <taxon>Peloderinae</taxon>
        <taxon>Caenorhabditis</taxon>
    </lineage>
</organism>
<evidence type="ECO:0000313" key="2">
    <source>
        <dbReference type="EMBL" id="CAI5451362.1"/>
    </source>
</evidence>
<reference evidence="2" key="1">
    <citation type="submission" date="2022-11" db="EMBL/GenBank/DDBJ databases">
        <authorList>
            <person name="Kikuchi T."/>
        </authorList>
    </citation>
    <scope>NUCLEOTIDE SEQUENCE</scope>
    <source>
        <strain evidence="2">PS1010</strain>
    </source>
</reference>
<dbReference type="EMBL" id="CANHGI010000005">
    <property type="protein sequence ID" value="CAI5451362.1"/>
    <property type="molecule type" value="Genomic_DNA"/>
</dbReference>
<sequence length="79" mass="8124">MSSTSILIVLVAILAVFVVVDAQWGYGGPYGGGYYGGGPYGGYGPYGGGFRRSFYGPRYGGYGPYGGGYGGPYGGYYGK</sequence>
<name>A0A9P1N869_9PELO</name>